<comment type="caution">
    <text evidence="2">The sequence shown here is derived from an EMBL/GenBank/DDBJ whole genome shotgun (WGS) entry which is preliminary data.</text>
</comment>
<dbReference type="RefSeq" id="WP_001719361.1">
    <property type="nucleotide sequence ID" value="NZ_BFGK01000035.1"/>
</dbReference>
<gene>
    <name evidence="2" type="ORF">HHH44_002238</name>
</gene>
<sequence>MLQRKDNIDKISTKLAILAHKVELNTSLNLMDLNIHAEYFFCELLNMIYDISLVNLNSINANAKSIDLIDETKRLAIQVTSTPDFAKIRKTVDGFIETDNVKKIDRLIVLILTKKKRYHAKTYGEKFKISISDDVIDYTDLIKTIMGLPPVKIQQICDYLSSQIFDTPAPKAPKEVTTILEMIKILSTDDHPQCGNGFQEDPDPNGKINKRFSAYADYLMDIYVPLMTTYAGILNEISSSSDAGIVNISKLSAYLKRVSNTALDECNGDPVDALNKMTDYYAARLLSNGIDYDDSAIQYYLIDNMIRCNVFPNKVIAQC</sequence>
<accession>A0A787U6U0</accession>
<dbReference type="InterPro" id="IPR047740">
    <property type="entry name" value="SMEK_dom"/>
</dbReference>
<protein>
    <submittedName>
        <fullName evidence="2">SMEK domain-containing protein</fullName>
    </submittedName>
</protein>
<reference evidence="2" key="1">
    <citation type="journal article" date="2018" name="Genome Biol.">
        <title>SKESA: strategic k-mer extension for scrupulous assemblies.</title>
        <authorList>
            <person name="Souvorov A."/>
            <person name="Agarwala R."/>
            <person name="Lipman D.J."/>
        </authorList>
    </citation>
    <scope>NUCLEOTIDE SEQUENCE [LARGE SCALE GENOMIC DNA]</scope>
    <source>
        <strain evidence="2">W1_5_ERB1</strain>
    </source>
</reference>
<dbReference type="Proteomes" id="UP000844228">
    <property type="component" value="Unassembled WGS sequence"/>
</dbReference>
<reference evidence="2" key="2">
    <citation type="submission" date="2018-08" db="EMBL/GenBank/DDBJ databases">
        <authorList>
            <consortium name="NCBI Pathogen Detection Project"/>
        </authorList>
    </citation>
    <scope>NUCLEOTIDE SEQUENCE</scope>
    <source>
        <strain evidence="2">W1_5_ERB1</strain>
    </source>
</reference>
<dbReference type="NCBIfam" id="NF033859">
    <property type="entry name" value="SMEK_N"/>
    <property type="match status" value="1"/>
</dbReference>
<organism evidence="2">
    <name type="scientific">Escherichia coli</name>
    <dbReference type="NCBI Taxonomy" id="562"/>
    <lineage>
        <taxon>Bacteria</taxon>
        <taxon>Pseudomonadati</taxon>
        <taxon>Pseudomonadota</taxon>
        <taxon>Gammaproteobacteria</taxon>
        <taxon>Enterobacterales</taxon>
        <taxon>Enterobacteriaceae</taxon>
        <taxon>Escherichia</taxon>
    </lineage>
</organism>
<proteinExistence type="predicted"/>
<dbReference type="AlphaFoldDB" id="A0A787U6U0"/>
<feature type="domain" description="SMEK" evidence="1">
    <location>
        <begin position="10"/>
        <end position="145"/>
    </location>
</feature>
<dbReference type="EMBL" id="DABALL010000011">
    <property type="protein sequence ID" value="HAH1418846.1"/>
    <property type="molecule type" value="Genomic_DNA"/>
</dbReference>
<evidence type="ECO:0000313" key="2">
    <source>
        <dbReference type="EMBL" id="HAH1418846.1"/>
    </source>
</evidence>
<evidence type="ECO:0000259" key="1">
    <source>
        <dbReference type="Pfam" id="PF21941"/>
    </source>
</evidence>
<dbReference type="Pfam" id="PF21941">
    <property type="entry name" value="SMEK_N"/>
    <property type="match status" value="1"/>
</dbReference>
<name>A0A787U6U0_ECOLX</name>